<organism evidence="2 3">
    <name type="scientific">Alkalicoccus halolimnae</name>
    <dbReference type="NCBI Taxonomy" id="1667239"/>
    <lineage>
        <taxon>Bacteria</taxon>
        <taxon>Bacillati</taxon>
        <taxon>Bacillota</taxon>
        <taxon>Bacilli</taxon>
        <taxon>Bacillales</taxon>
        <taxon>Bacillaceae</taxon>
        <taxon>Alkalicoccus</taxon>
    </lineage>
</organism>
<name>A0A5C7FKX3_9BACI</name>
<reference evidence="2 3" key="1">
    <citation type="submission" date="2024-01" db="EMBL/GenBank/DDBJ databases">
        <title>Complete Genome Sequence of Alkalicoccus halolimnae BZ-SZ-XJ29T, a Moderately Halophilic Bacterium Isolated from a Salt Lake.</title>
        <authorList>
            <person name="Zhao B."/>
        </authorList>
    </citation>
    <scope>NUCLEOTIDE SEQUENCE [LARGE SCALE GENOMIC DNA]</scope>
    <source>
        <strain evidence="2 3">BZ-SZ-XJ29</strain>
    </source>
</reference>
<dbReference type="RefSeq" id="WP_147802758.1">
    <property type="nucleotide sequence ID" value="NZ_CP144914.1"/>
</dbReference>
<dbReference type="Pfam" id="PF09527">
    <property type="entry name" value="ATPase_gene1"/>
    <property type="match status" value="1"/>
</dbReference>
<protein>
    <submittedName>
        <fullName evidence="2">AtpZ/AtpI family protein</fullName>
    </submittedName>
</protein>
<feature type="transmembrane region" description="Helical" evidence="1">
    <location>
        <begin position="12"/>
        <end position="37"/>
    </location>
</feature>
<keyword evidence="3" id="KW-1185">Reference proteome</keyword>
<keyword evidence="1" id="KW-1133">Transmembrane helix</keyword>
<feature type="transmembrane region" description="Helical" evidence="1">
    <location>
        <begin position="49"/>
        <end position="68"/>
    </location>
</feature>
<evidence type="ECO:0000256" key="1">
    <source>
        <dbReference type="SAM" id="Phobius"/>
    </source>
</evidence>
<dbReference type="KEGG" id="ahal:FTX54_015490"/>
<proteinExistence type="predicted"/>
<accession>A0A5C7FKX3</accession>
<dbReference type="EMBL" id="CP144914">
    <property type="protein sequence ID" value="WWD79777.1"/>
    <property type="molecule type" value="Genomic_DNA"/>
</dbReference>
<keyword evidence="1" id="KW-0472">Membrane</keyword>
<keyword evidence="1" id="KW-0812">Transmembrane</keyword>
<evidence type="ECO:0000313" key="2">
    <source>
        <dbReference type="EMBL" id="WWD79777.1"/>
    </source>
</evidence>
<dbReference type="InterPro" id="IPR032820">
    <property type="entry name" value="ATPase_put"/>
</dbReference>
<evidence type="ECO:0000313" key="3">
    <source>
        <dbReference type="Proteomes" id="UP000321816"/>
    </source>
</evidence>
<sequence length="83" mass="9086">MSKKSQQPPYQPIMRAFALMTTISSYIIGAILLGVFGGRWLDQYFGTNGIFLLLVLLAGLGAAMYGIYSAVTKFTEGENDIDE</sequence>
<gene>
    <name evidence="2" type="ORF">FTX54_015490</name>
</gene>
<dbReference type="Proteomes" id="UP000321816">
    <property type="component" value="Chromosome"/>
</dbReference>
<dbReference type="AlphaFoldDB" id="A0A5C7FKX3"/>
<dbReference type="OrthoDB" id="282803at2"/>